<evidence type="ECO:0000256" key="2">
    <source>
        <dbReference type="SAM" id="SignalP"/>
    </source>
</evidence>
<dbReference type="EMBL" id="WIGO01000131">
    <property type="protein sequence ID" value="KAF6827861.1"/>
    <property type="molecule type" value="Genomic_DNA"/>
</dbReference>
<organism evidence="3 4">
    <name type="scientific">Colletotrichum plurivorum</name>
    <dbReference type="NCBI Taxonomy" id="2175906"/>
    <lineage>
        <taxon>Eukaryota</taxon>
        <taxon>Fungi</taxon>
        <taxon>Dikarya</taxon>
        <taxon>Ascomycota</taxon>
        <taxon>Pezizomycotina</taxon>
        <taxon>Sordariomycetes</taxon>
        <taxon>Hypocreomycetidae</taxon>
        <taxon>Glomerellales</taxon>
        <taxon>Glomerellaceae</taxon>
        <taxon>Colletotrichum</taxon>
        <taxon>Colletotrichum orchidearum species complex</taxon>
    </lineage>
</organism>
<feature type="region of interest" description="Disordered" evidence="1">
    <location>
        <begin position="51"/>
        <end position="155"/>
    </location>
</feature>
<reference evidence="3" key="1">
    <citation type="journal article" date="2020" name="Phytopathology">
        <title>Genome Sequence Resources of Colletotrichum truncatum, C. plurivorum, C. musicola, and C. sojae: Four Species Pathogenic to Soybean (Glycine max).</title>
        <authorList>
            <person name="Rogerio F."/>
            <person name="Boufleur T.R."/>
            <person name="Ciampi-Guillardi M."/>
            <person name="Sukno S.A."/>
            <person name="Thon M.R."/>
            <person name="Massola Junior N.S."/>
            <person name="Baroncelli R."/>
        </authorList>
    </citation>
    <scope>NUCLEOTIDE SEQUENCE</scope>
    <source>
        <strain evidence="3">LFN00145</strain>
    </source>
</reference>
<evidence type="ECO:0000313" key="3">
    <source>
        <dbReference type="EMBL" id="KAF6827861.1"/>
    </source>
</evidence>
<feature type="signal peptide" evidence="2">
    <location>
        <begin position="1"/>
        <end position="20"/>
    </location>
</feature>
<comment type="caution">
    <text evidence="3">The sequence shown here is derived from an EMBL/GenBank/DDBJ whole genome shotgun (WGS) entry which is preliminary data.</text>
</comment>
<evidence type="ECO:0000313" key="4">
    <source>
        <dbReference type="Proteomes" id="UP000654918"/>
    </source>
</evidence>
<dbReference type="AlphaFoldDB" id="A0A8H6KBU3"/>
<accession>A0A8H6KBU3</accession>
<protein>
    <submittedName>
        <fullName evidence="3">Uncharacterized protein</fullName>
    </submittedName>
</protein>
<name>A0A8H6KBU3_9PEZI</name>
<keyword evidence="2" id="KW-0732">Signal</keyword>
<evidence type="ECO:0000256" key="1">
    <source>
        <dbReference type="SAM" id="MobiDB-lite"/>
    </source>
</evidence>
<feature type="compositionally biased region" description="Low complexity" evidence="1">
    <location>
        <begin position="79"/>
        <end position="146"/>
    </location>
</feature>
<gene>
    <name evidence="3" type="ORF">CPLU01_08880</name>
</gene>
<keyword evidence="4" id="KW-1185">Reference proteome</keyword>
<feature type="chain" id="PRO_5034181682" evidence="2">
    <location>
        <begin position="21"/>
        <end position="155"/>
    </location>
</feature>
<sequence length="155" mass="16498">MRFFSTVAITTLLAGSAVVALPGAVPAGLVSSSAQVAARAVDPAGAEILEARQPQSDAQKLADNLEKQRQGKCGTGCQNSINSQNSKNSKNGKNNRNNNNNNNNNNVNNVNNNNDNNRNSNNNTGNNRNNNNNNGNNGNRNNGKNNGKNKKNRKL</sequence>
<dbReference type="Proteomes" id="UP000654918">
    <property type="component" value="Unassembled WGS sequence"/>
</dbReference>
<proteinExistence type="predicted"/>